<feature type="transmembrane region" description="Helical" evidence="4">
    <location>
        <begin position="379"/>
        <end position="401"/>
    </location>
</feature>
<dbReference type="Gene3D" id="1.20.1250.20">
    <property type="entry name" value="MFS general substrate transporter like domains"/>
    <property type="match status" value="1"/>
</dbReference>
<dbReference type="PANTHER" id="PTHR23121">
    <property type="entry name" value="SODIUM-DEPENDENT GLUCOSE TRANSPORTER 1"/>
    <property type="match status" value="1"/>
</dbReference>
<feature type="transmembrane region" description="Helical" evidence="4">
    <location>
        <begin position="293"/>
        <end position="314"/>
    </location>
</feature>
<feature type="transmembrane region" description="Helical" evidence="4">
    <location>
        <begin position="194"/>
        <end position="217"/>
    </location>
</feature>
<keyword evidence="7" id="KW-1185">Reference proteome</keyword>
<feature type="transmembrane region" description="Helical" evidence="4">
    <location>
        <begin position="47"/>
        <end position="67"/>
    </location>
</feature>
<keyword evidence="1 4" id="KW-0812">Transmembrane</keyword>
<evidence type="ECO:0000256" key="1">
    <source>
        <dbReference type="ARBA" id="ARBA00022692"/>
    </source>
</evidence>
<evidence type="ECO:0000256" key="4">
    <source>
        <dbReference type="SAM" id="Phobius"/>
    </source>
</evidence>
<reference evidence="5 7" key="1">
    <citation type="journal article" date="2018" name="Gigascience">
        <title>Genomes of trombidid mites reveal novel predicted allergens and laterally-transferred genes associated with secondary metabolism.</title>
        <authorList>
            <person name="Dong X."/>
            <person name="Chaisiri K."/>
            <person name="Xia D."/>
            <person name="Armstrong S.D."/>
            <person name="Fang Y."/>
            <person name="Donnelly M.J."/>
            <person name="Kadowaki T."/>
            <person name="McGarry J.W."/>
            <person name="Darby A.C."/>
            <person name="Makepeace B.L."/>
        </authorList>
    </citation>
    <scope>NUCLEOTIDE SEQUENCE [LARGE SCALE GENOMIC DNA]</scope>
    <source>
        <strain evidence="5">UoL-WK</strain>
    </source>
</reference>
<dbReference type="InterPro" id="IPR036259">
    <property type="entry name" value="MFS_trans_sf"/>
</dbReference>
<dbReference type="EMBL" id="NCKU01000808">
    <property type="protein sequence ID" value="RWS14066.1"/>
    <property type="molecule type" value="Genomic_DNA"/>
</dbReference>
<keyword evidence="2 4" id="KW-1133">Transmembrane helix</keyword>
<name>A0A443R5S8_9ACAR</name>
<comment type="caution">
    <text evidence="5">The sequence shown here is derived from an EMBL/GenBank/DDBJ whole genome shotgun (WGS) entry which is preliminary data.</text>
</comment>
<gene>
    <name evidence="6" type="ORF">B4U79_17947</name>
    <name evidence="5" type="ORF">B4U79_18073</name>
</gene>
<evidence type="ECO:0000256" key="3">
    <source>
        <dbReference type="ARBA" id="ARBA00023136"/>
    </source>
</evidence>
<accession>A0A443R5S8</accession>
<keyword evidence="5" id="KW-0813">Transport</keyword>
<sequence>MSDLKQKLAKSTITCLIPFFTCATILSTAIAQIDLVNLLKSSAYDLVASLLLQNFTLCLGTLAAPILYKLCHKLAVCGTSLIICGTLYALISNSQTLASYYCFTLLLGFVSGLIVPSTYVLMSKIWKEKSGPFVHSISLSFVLSTIVVPLIFKPFVTKKIITYPSCDETIFESESSQLNATESKCFDGKDSRIWIPYSMIGLCAIILGILTLAFHFYTRGESKVEVKNYGEKKNKQKEIENTTANLNVQFRKIAITAVTLAIFAQYGLIISIIQFWVVFIVHYDFNYLKKEALSVLVTFSLSAIMSSIFAIAMSTKFKAELVFHLISTVIASGALIQLFLANSTRALSLISVMIVAFHFGAAPSATFNCLSKRFKTSHLLVSLLMLAITIPGATGVTVIMGFHFESFPITIISLLVAISDALFSLLLKLSDKSQKVV</sequence>
<dbReference type="SUPFAM" id="SSF103473">
    <property type="entry name" value="MFS general substrate transporter"/>
    <property type="match status" value="1"/>
</dbReference>
<evidence type="ECO:0000313" key="5">
    <source>
        <dbReference type="EMBL" id="RWS10626.1"/>
    </source>
</evidence>
<protein>
    <submittedName>
        <fullName evidence="5">Sodium-dependent glucose transporter 1-like protein</fullName>
    </submittedName>
</protein>
<dbReference type="PANTHER" id="PTHR23121:SF9">
    <property type="entry name" value="SODIUM-DEPENDENT GLUCOSE TRANSPORTER 1"/>
    <property type="match status" value="1"/>
</dbReference>
<feature type="transmembrane region" description="Helical" evidence="4">
    <location>
        <begin position="407"/>
        <end position="427"/>
    </location>
</feature>
<organism evidence="5 7">
    <name type="scientific">Dinothrombium tinctorium</name>
    <dbReference type="NCBI Taxonomy" id="1965070"/>
    <lineage>
        <taxon>Eukaryota</taxon>
        <taxon>Metazoa</taxon>
        <taxon>Ecdysozoa</taxon>
        <taxon>Arthropoda</taxon>
        <taxon>Chelicerata</taxon>
        <taxon>Arachnida</taxon>
        <taxon>Acari</taxon>
        <taxon>Acariformes</taxon>
        <taxon>Trombidiformes</taxon>
        <taxon>Prostigmata</taxon>
        <taxon>Anystina</taxon>
        <taxon>Parasitengona</taxon>
        <taxon>Trombidioidea</taxon>
        <taxon>Trombidiidae</taxon>
        <taxon>Dinothrombium</taxon>
    </lineage>
</organism>
<feature type="transmembrane region" description="Helical" evidence="4">
    <location>
        <begin position="133"/>
        <end position="152"/>
    </location>
</feature>
<dbReference type="EMBL" id="NCKU01002032">
    <property type="protein sequence ID" value="RWS10626.1"/>
    <property type="molecule type" value="Genomic_DNA"/>
</dbReference>
<evidence type="ECO:0000256" key="2">
    <source>
        <dbReference type="ARBA" id="ARBA00022989"/>
    </source>
</evidence>
<evidence type="ECO:0000313" key="6">
    <source>
        <dbReference type="EMBL" id="RWS14066.1"/>
    </source>
</evidence>
<feature type="transmembrane region" description="Helical" evidence="4">
    <location>
        <begin position="346"/>
        <end position="367"/>
    </location>
</feature>
<feature type="transmembrane region" description="Helical" evidence="4">
    <location>
        <begin position="97"/>
        <end position="121"/>
    </location>
</feature>
<dbReference type="AlphaFoldDB" id="A0A443R5S8"/>
<proteinExistence type="predicted"/>
<feature type="transmembrane region" description="Helical" evidence="4">
    <location>
        <begin position="253"/>
        <end position="281"/>
    </location>
</feature>
<keyword evidence="5" id="KW-0762">Sugar transport</keyword>
<feature type="transmembrane region" description="Helical" evidence="4">
    <location>
        <begin position="321"/>
        <end position="340"/>
    </location>
</feature>
<dbReference type="Proteomes" id="UP000285301">
    <property type="component" value="Unassembled WGS sequence"/>
</dbReference>
<evidence type="ECO:0000313" key="7">
    <source>
        <dbReference type="Proteomes" id="UP000285301"/>
    </source>
</evidence>
<keyword evidence="3 4" id="KW-0472">Membrane</keyword>
<reference evidence="5" key="2">
    <citation type="submission" date="2018-11" db="EMBL/GenBank/DDBJ databases">
        <title>Trombidioid mite genomics.</title>
        <authorList>
            <person name="Dong X."/>
        </authorList>
    </citation>
    <scope>NUCLEOTIDE SEQUENCE</scope>
    <source>
        <strain evidence="5">UoL-WK</strain>
    </source>
</reference>
<feature type="transmembrane region" description="Helical" evidence="4">
    <location>
        <begin position="74"/>
        <end position="91"/>
    </location>
</feature>